<dbReference type="CDD" id="cd02440">
    <property type="entry name" value="AdoMet_MTases"/>
    <property type="match status" value="1"/>
</dbReference>
<keyword evidence="8" id="KW-1185">Reference proteome</keyword>
<keyword evidence="1" id="KW-0443">Lipid metabolism</keyword>
<organism evidence="7 8">
    <name type="scientific">Candidatus Mycobacterium wuenschmannii</name>
    <dbReference type="NCBI Taxonomy" id="3027808"/>
    <lineage>
        <taxon>Bacteria</taxon>
        <taxon>Bacillati</taxon>
        <taxon>Actinomycetota</taxon>
        <taxon>Actinomycetes</taxon>
        <taxon>Mycobacteriales</taxon>
        <taxon>Mycobacteriaceae</taxon>
        <taxon>Mycobacterium</taxon>
    </lineage>
</organism>
<gene>
    <name evidence="7" type="ORF">PT015_10700</name>
</gene>
<dbReference type="EMBL" id="CP126981">
    <property type="protein sequence ID" value="WIM90284.1"/>
    <property type="molecule type" value="Genomic_DNA"/>
</dbReference>
<accession>A0ABY8W5M3</accession>
<dbReference type="PANTHER" id="PTHR44068:SF11">
    <property type="entry name" value="GERANYL DIPHOSPHATE 2-C-METHYLTRANSFERASE"/>
    <property type="match status" value="1"/>
</dbReference>
<proteinExistence type="inferred from homology"/>
<dbReference type="Pfam" id="PF08241">
    <property type="entry name" value="Methyltransf_11"/>
    <property type="match status" value="1"/>
</dbReference>
<dbReference type="InterPro" id="IPR029063">
    <property type="entry name" value="SAM-dependent_MTases_sf"/>
</dbReference>
<reference evidence="7 8" key="1">
    <citation type="journal article" date="2023" name="Microbiol. Resour. Announc.">
        <title>Complete Genome Sequence of Mycobacterium wuenschmanii, a novel Nontuberculous Mycobacterium Isolated from a captive population of Amazon Milk Frogs.</title>
        <authorList>
            <person name="Hicks J."/>
            <person name="Zeineldin M."/>
            <person name="Ward H."/>
            <person name="Wuenschmann A."/>
            <person name="Camp P."/>
            <person name="Farrell D."/>
            <person name="Lehman K."/>
            <person name="Thacker T."/>
            <person name="Cuthbert E."/>
        </authorList>
    </citation>
    <scope>NUCLEOTIDE SEQUENCE [LARGE SCALE GENOMIC DNA]</scope>
    <source>
        <strain evidence="7 8">Wuenschmanii</strain>
    </source>
</reference>
<keyword evidence="3" id="KW-0808">Transferase</keyword>
<feature type="domain" description="Methyltransferase type 11" evidence="6">
    <location>
        <begin position="72"/>
        <end position="166"/>
    </location>
</feature>
<dbReference type="GO" id="GO:0008168">
    <property type="term" value="F:methyltransferase activity"/>
    <property type="evidence" value="ECO:0007669"/>
    <property type="project" value="UniProtKB-KW"/>
</dbReference>
<comment type="function">
    <text evidence="4">Catalyzes the methylation of the lipid moiety of the intermediate compounds phthiotriol and glycosylated phenolphthiotriol dimycoserosates to form phthiocerol dimycocerosates (DIM A) and glycosylated phenolphthiocerol dimycocerosates (PGL).</text>
</comment>
<dbReference type="SUPFAM" id="SSF53335">
    <property type="entry name" value="S-adenosyl-L-methionine-dependent methyltransferases"/>
    <property type="match status" value="1"/>
</dbReference>
<dbReference type="Proteomes" id="UP001236585">
    <property type="component" value="Chromosome"/>
</dbReference>
<dbReference type="GO" id="GO:0032259">
    <property type="term" value="P:methylation"/>
    <property type="evidence" value="ECO:0007669"/>
    <property type="project" value="UniProtKB-KW"/>
</dbReference>
<evidence type="ECO:0000313" key="8">
    <source>
        <dbReference type="Proteomes" id="UP001236585"/>
    </source>
</evidence>
<evidence type="ECO:0000256" key="4">
    <source>
        <dbReference type="ARBA" id="ARBA00037600"/>
    </source>
</evidence>
<evidence type="ECO:0000256" key="5">
    <source>
        <dbReference type="ARBA" id="ARBA00038330"/>
    </source>
</evidence>
<name>A0ABY8W5M3_9MYCO</name>
<evidence type="ECO:0000256" key="1">
    <source>
        <dbReference type="ARBA" id="ARBA00022516"/>
    </source>
</evidence>
<evidence type="ECO:0000259" key="6">
    <source>
        <dbReference type="Pfam" id="PF08241"/>
    </source>
</evidence>
<dbReference type="Gene3D" id="3.40.50.150">
    <property type="entry name" value="Vaccinia Virus protein VP39"/>
    <property type="match status" value="1"/>
</dbReference>
<dbReference type="InterPro" id="IPR054877">
    <property type="entry name" value="PthPhpthDimycoMt"/>
</dbReference>
<evidence type="ECO:0000256" key="2">
    <source>
        <dbReference type="ARBA" id="ARBA00022603"/>
    </source>
</evidence>
<comment type="similarity">
    <text evidence="5">Belongs to the methyltransferase superfamily. Phthiotriol/phenolphthiotriol dimycocerosates methyltransferase family.</text>
</comment>
<dbReference type="InterPro" id="IPR013216">
    <property type="entry name" value="Methyltransf_11"/>
</dbReference>
<dbReference type="NCBIfam" id="NF045823">
    <property type="entry name" value="PthPhpthDimycoMt"/>
    <property type="match status" value="1"/>
</dbReference>
<dbReference type="InterPro" id="IPR050447">
    <property type="entry name" value="Erg6_SMT_methyltransf"/>
</dbReference>
<evidence type="ECO:0000313" key="7">
    <source>
        <dbReference type="EMBL" id="WIM90284.1"/>
    </source>
</evidence>
<protein>
    <submittedName>
        <fullName evidence="7">Class I SAM-dependent methyltransferase</fullName>
    </submittedName>
</protein>
<evidence type="ECO:0000256" key="3">
    <source>
        <dbReference type="ARBA" id="ARBA00022679"/>
    </source>
</evidence>
<sequence length="258" mass="29183">MFRLIFQSNAKDRFATQTKLLGGDDWLFFNYGYEEDPAMGIPLDAGDEPHRFFIQLYHRTATQVDLAGKKVLECSSGHGGGASYLVRTQHPASYTGLDLNPAGVEFAKNRHHLDNLDFVEGNALALPFADDSFDALLNVEASHLYPDVPKFFSEVKRVLKPGGHFLYTDFRPRSEVAKWESDMANSGLRRISESIIDQNVLRGNEKNGPRKQERISQHQGSAVSRAFARYASDMTDWAFNGALREGEYTYRVYLFTKD</sequence>
<keyword evidence="2 7" id="KW-0489">Methyltransferase</keyword>
<keyword evidence="1" id="KW-0444">Lipid biosynthesis</keyword>
<dbReference type="PANTHER" id="PTHR44068">
    <property type="entry name" value="ZGC:194242"/>
    <property type="match status" value="1"/>
</dbReference>